<dbReference type="GO" id="GO:0098046">
    <property type="term" value="C:type V protein secretion system complex"/>
    <property type="evidence" value="ECO:0007669"/>
    <property type="project" value="TreeGrafter"/>
</dbReference>
<sequence>MSPDPTSSQEESIEPLSGLIPPYAGAMPDEEVLLPELKGIAIYGSEVTARADRPVAGLTLSGVPVLDTKDYREVLGYFLGAPVSMPSLRRLESSTRIYLSAVGYPFSVVHLPRQDVTEGIVRLVVTISRLESQIVVEGANYFSTASYQKAIRLKSGQALDRICLRADLDWINRNPFRRVTASTTAGDEPGTTKIVLRVQERRPWQVFAGASNSGTETTTIERFNAGFNWGNAFGHGHQLSAQWTSSWDFEALRSVSGSYALDLPWRHSLSFSGAYSQTEGVLAPPFSLSGESWQVGANYDIPLKSPRDGYTHALQFGADFKASDNNFMFADVPISDNLTHIAQARATYRGSLTSGWGATSFGTTLTAAPGGLTDRNDDDFFNLSRAGAQASYVYLRANASHRVALDAVKPGVAWSVRGQFQLSPWSNLIGSEQFGGGGSSSVRGYQEGEVYKDNGVLLSHELRLPPFSLKLGRGRLSDNLQLYVFQDYARLWSTDKLPGEADVDLHSAGVGFDYFMGSHLNLRAAYGWQFTDSGSSETGDNSRAHLSARVSF</sequence>
<feature type="domain" description="Polypeptide-transport-associated ShlB-type" evidence="6">
    <location>
        <begin position="55"/>
        <end position="126"/>
    </location>
</feature>
<reference evidence="7" key="1">
    <citation type="submission" date="2023-03" db="EMBL/GenBank/DDBJ databases">
        <title>Lomoglobus Profundus gen. nov., sp. nov., a novel member of the phylum Verrucomicrobia, isolated from deep-marine sediment of South China Sea.</title>
        <authorList>
            <person name="Ahmad T."/>
            <person name="Ishaq S.E."/>
            <person name="Wang F."/>
        </authorList>
    </citation>
    <scope>NUCLEOTIDE SEQUENCE</scope>
    <source>
        <strain evidence="7">LMO-M01</strain>
    </source>
</reference>
<evidence type="ECO:0000256" key="3">
    <source>
        <dbReference type="ARBA" id="ARBA00023237"/>
    </source>
</evidence>
<dbReference type="PANTHER" id="PTHR34597">
    <property type="entry name" value="SLR1661 PROTEIN"/>
    <property type="match status" value="1"/>
</dbReference>
<name>A0AAE9ZVN7_9BACT</name>
<protein>
    <submittedName>
        <fullName evidence="7">ShlB/FhaC/HecB family hemolysin secretion/activation protein</fullName>
    </submittedName>
</protein>
<feature type="compositionally biased region" description="Polar residues" evidence="4">
    <location>
        <begin position="1"/>
        <end position="10"/>
    </location>
</feature>
<dbReference type="EMBL" id="CP119075">
    <property type="protein sequence ID" value="WED63999.1"/>
    <property type="molecule type" value="Genomic_DNA"/>
</dbReference>
<dbReference type="InterPro" id="IPR051544">
    <property type="entry name" value="TPS_OM_transporter"/>
</dbReference>
<evidence type="ECO:0000256" key="2">
    <source>
        <dbReference type="ARBA" id="ARBA00022692"/>
    </source>
</evidence>
<evidence type="ECO:0000259" key="5">
    <source>
        <dbReference type="Pfam" id="PF03865"/>
    </source>
</evidence>
<gene>
    <name evidence="7" type="ORF">PXH66_16800</name>
</gene>
<dbReference type="RefSeq" id="WP_330930704.1">
    <property type="nucleotide sequence ID" value="NZ_CP119075.1"/>
</dbReference>
<feature type="region of interest" description="Disordered" evidence="4">
    <location>
        <begin position="1"/>
        <end position="20"/>
    </location>
</feature>
<keyword evidence="1" id="KW-1134">Transmembrane beta strand</keyword>
<dbReference type="PANTHER" id="PTHR34597:SF3">
    <property type="entry name" value="OUTER MEMBRANE TRANSPORTER CDIB"/>
    <property type="match status" value="1"/>
</dbReference>
<dbReference type="Pfam" id="PF03865">
    <property type="entry name" value="ShlB"/>
    <property type="match status" value="1"/>
</dbReference>
<dbReference type="GO" id="GO:0008320">
    <property type="term" value="F:protein transmembrane transporter activity"/>
    <property type="evidence" value="ECO:0007669"/>
    <property type="project" value="TreeGrafter"/>
</dbReference>
<feature type="domain" description="Haemolysin activator HlyB C-terminal" evidence="5">
    <location>
        <begin position="190"/>
        <end position="512"/>
    </location>
</feature>
<keyword evidence="3" id="KW-0998">Cell outer membrane</keyword>
<keyword evidence="8" id="KW-1185">Reference proteome</keyword>
<dbReference type="KEGG" id="slom:PXH66_16800"/>
<organism evidence="7 8">
    <name type="scientific">Synoicihabitans lomoniglobus</name>
    <dbReference type="NCBI Taxonomy" id="2909285"/>
    <lineage>
        <taxon>Bacteria</taxon>
        <taxon>Pseudomonadati</taxon>
        <taxon>Verrucomicrobiota</taxon>
        <taxon>Opitutia</taxon>
        <taxon>Opitutales</taxon>
        <taxon>Opitutaceae</taxon>
        <taxon>Synoicihabitans</taxon>
    </lineage>
</organism>
<evidence type="ECO:0000259" key="6">
    <source>
        <dbReference type="Pfam" id="PF08479"/>
    </source>
</evidence>
<dbReference type="AlphaFoldDB" id="A0AAE9ZVN7"/>
<dbReference type="InterPro" id="IPR013686">
    <property type="entry name" value="Polypept-transport_assoc_ShlB"/>
</dbReference>
<evidence type="ECO:0000256" key="4">
    <source>
        <dbReference type="SAM" id="MobiDB-lite"/>
    </source>
</evidence>
<dbReference type="InterPro" id="IPR005565">
    <property type="entry name" value="Hemolysn_activator_HlyB_C"/>
</dbReference>
<evidence type="ECO:0000313" key="8">
    <source>
        <dbReference type="Proteomes" id="UP001218638"/>
    </source>
</evidence>
<proteinExistence type="predicted"/>
<dbReference type="Proteomes" id="UP001218638">
    <property type="component" value="Chromosome"/>
</dbReference>
<evidence type="ECO:0000256" key="1">
    <source>
        <dbReference type="ARBA" id="ARBA00022452"/>
    </source>
</evidence>
<dbReference type="GO" id="GO:0046819">
    <property type="term" value="P:protein secretion by the type V secretion system"/>
    <property type="evidence" value="ECO:0007669"/>
    <property type="project" value="TreeGrafter"/>
</dbReference>
<dbReference type="Pfam" id="PF08479">
    <property type="entry name" value="POTRA_2"/>
    <property type="match status" value="1"/>
</dbReference>
<keyword evidence="1" id="KW-0472">Membrane</keyword>
<accession>A0AAE9ZVN7</accession>
<keyword evidence="2" id="KW-0812">Transmembrane</keyword>
<dbReference type="Gene3D" id="2.40.160.50">
    <property type="entry name" value="membrane protein fhac: a member of the omp85/tpsb transporter family"/>
    <property type="match status" value="1"/>
</dbReference>
<evidence type="ECO:0000313" key="7">
    <source>
        <dbReference type="EMBL" id="WED63999.1"/>
    </source>
</evidence>